<feature type="region of interest" description="Disordered" evidence="1">
    <location>
        <begin position="74"/>
        <end position="93"/>
    </location>
</feature>
<proteinExistence type="predicted"/>
<comment type="caution">
    <text evidence="2">The sequence shown here is derived from an EMBL/GenBank/DDBJ whole genome shotgun (WGS) entry which is preliminary data.</text>
</comment>
<accession>A0ABD5SZK7</accession>
<dbReference type="AlphaFoldDB" id="A0ABD5SZK7"/>
<protein>
    <submittedName>
        <fullName evidence="2">Uncharacterized protein</fullName>
    </submittedName>
</protein>
<keyword evidence="3" id="KW-1185">Reference proteome</keyword>
<gene>
    <name evidence="2" type="ORF">ACFQDD_02045</name>
</gene>
<evidence type="ECO:0000313" key="2">
    <source>
        <dbReference type="EMBL" id="MFC6770317.1"/>
    </source>
</evidence>
<reference evidence="2 3" key="1">
    <citation type="journal article" date="2019" name="Int. J. Syst. Evol. Microbiol.">
        <title>The Global Catalogue of Microorganisms (GCM) 10K type strain sequencing project: providing services to taxonomists for standard genome sequencing and annotation.</title>
        <authorList>
            <consortium name="The Broad Institute Genomics Platform"/>
            <consortium name="The Broad Institute Genome Sequencing Center for Infectious Disease"/>
            <person name="Wu L."/>
            <person name="Ma J."/>
        </authorList>
    </citation>
    <scope>NUCLEOTIDE SEQUENCE [LARGE SCALE GENOMIC DNA]</scope>
    <source>
        <strain evidence="2 3">PJ61</strain>
    </source>
</reference>
<dbReference type="Proteomes" id="UP001596274">
    <property type="component" value="Unassembled WGS sequence"/>
</dbReference>
<name>A0ABD5SZK7_9EURY</name>
<organism evidence="2 3">
    <name type="scientific">Halorubrum pallidum</name>
    <dbReference type="NCBI Taxonomy" id="1526114"/>
    <lineage>
        <taxon>Archaea</taxon>
        <taxon>Methanobacteriati</taxon>
        <taxon>Methanobacteriota</taxon>
        <taxon>Stenosarchaea group</taxon>
        <taxon>Halobacteria</taxon>
        <taxon>Halobacteriales</taxon>
        <taxon>Haloferacaceae</taxon>
        <taxon>Halorubrum</taxon>
    </lineage>
</organism>
<evidence type="ECO:0000256" key="1">
    <source>
        <dbReference type="SAM" id="MobiDB-lite"/>
    </source>
</evidence>
<sequence length="115" mass="12950">MPDSTLRTFEEGDSVDVTLKDGTQFEGITVTTREDYDASDRFQVSRTKLRFDAIDVTQVRRLPDEYTTPLQLTEQSARGGGEWRSPPKAEAVDDTDPIDMVFEDFGAIAQIELTE</sequence>
<dbReference type="EMBL" id="JBHSWT010000043">
    <property type="protein sequence ID" value="MFC6770317.1"/>
    <property type="molecule type" value="Genomic_DNA"/>
</dbReference>
<evidence type="ECO:0000313" key="3">
    <source>
        <dbReference type="Proteomes" id="UP001596274"/>
    </source>
</evidence>